<dbReference type="EMBL" id="HE978317">
    <property type="protein sequence ID" value="CCK70248.1"/>
    <property type="molecule type" value="Genomic_DNA"/>
</dbReference>
<keyword evidence="4" id="KW-1185">Reference proteome</keyword>
<name>J7RL63_HUIN7</name>
<gene>
    <name evidence="3" type="primary">KNAG0D05090</name>
    <name evidence="3" type="ordered locus">KNAG_0D05090</name>
</gene>
<feature type="region of interest" description="Disordered" evidence="1">
    <location>
        <begin position="1"/>
        <end position="65"/>
    </location>
</feature>
<proteinExistence type="predicted"/>
<dbReference type="GeneID" id="34525937"/>
<keyword evidence="2" id="KW-0472">Membrane</keyword>
<dbReference type="KEGG" id="kng:KNAG_0D05090"/>
<evidence type="ECO:0000313" key="4">
    <source>
        <dbReference type="Proteomes" id="UP000006310"/>
    </source>
</evidence>
<organism evidence="3 4">
    <name type="scientific">Huiozyma naganishii (strain ATCC MYA-139 / BCRC 22969 / CBS 8797 / KCTC 17520 / NBRC 10181 / NCYC 3082 / Yp74L-3)</name>
    <name type="common">Yeast</name>
    <name type="synonym">Kazachstania naganishii</name>
    <dbReference type="NCBI Taxonomy" id="1071383"/>
    <lineage>
        <taxon>Eukaryota</taxon>
        <taxon>Fungi</taxon>
        <taxon>Dikarya</taxon>
        <taxon>Ascomycota</taxon>
        <taxon>Saccharomycotina</taxon>
        <taxon>Saccharomycetes</taxon>
        <taxon>Saccharomycetales</taxon>
        <taxon>Saccharomycetaceae</taxon>
        <taxon>Huiozyma</taxon>
    </lineage>
</organism>
<feature type="compositionally biased region" description="Basic and acidic residues" evidence="1">
    <location>
        <begin position="15"/>
        <end position="52"/>
    </location>
</feature>
<dbReference type="HOGENOM" id="CLU_1806452_0_0_1"/>
<keyword evidence="2" id="KW-1133">Transmembrane helix</keyword>
<evidence type="ECO:0000313" key="3">
    <source>
        <dbReference type="EMBL" id="CCK70248.1"/>
    </source>
</evidence>
<evidence type="ECO:0000256" key="2">
    <source>
        <dbReference type="SAM" id="Phobius"/>
    </source>
</evidence>
<reference evidence="4" key="2">
    <citation type="submission" date="2012-08" db="EMBL/GenBank/DDBJ databases">
        <title>Genome sequence of Kazachstania naganishii.</title>
        <authorList>
            <person name="Gordon J.L."/>
            <person name="Armisen D."/>
            <person name="Proux-Wera E."/>
            <person name="OhEigeartaigh S.S."/>
            <person name="Byrne K.P."/>
            <person name="Wolfe K.H."/>
        </authorList>
    </citation>
    <scope>NUCLEOTIDE SEQUENCE [LARGE SCALE GENOMIC DNA]</scope>
    <source>
        <strain evidence="4">ATCC MYA-139 / BCRC 22969 / CBS 8797 / CCRC 22969 / KCTC 17520 / NBRC 10181 / NCYC 3082</strain>
    </source>
</reference>
<evidence type="ECO:0000256" key="1">
    <source>
        <dbReference type="SAM" id="MobiDB-lite"/>
    </source>
</evidence>
<accession>J7RL63</accession>
<dbReference type="RefSeq" id="XP_022464494.1">
    <property type="nucleotide sequence ID" value="XM_022607949.1"/>
</dbReference>
<dbReference type="Proteomes" id="UP000006310">
    <property type="component" value="Chromosome 4"/>
</dbReference>
<dbReference type="AlphaFoldDB" id="J7RL63"/>
<reference evidence="3 4" key="1">
    <citation type="journal article" date="2011" name="Proc. Natl. Acad. Sci. U.S.A.">
        <title>Evolutionary erosion of yeast sex chromosomes by mating-type switching accidents.</title>
        <authorList>
            <person name="Gordon J.L."/>
            <person name="Armisen D."/>
            <person name="Proux-Wera E."/>
            <person name="Oheigeartaigh S.S."/>
            <person name="Byrne K.P."/>
            <person name="Wolfe K.H."/>
        </authorList>
    </citation>
    <scope>NUCLEOTIDE SEQUENCE [LARGE SCALE GENOMIC DNA]</scope>
    <source>
        <strain evidence="4">ATCC MYA-139 / BCRC 22969 / CBS 8797 / CCRC 22969 / KCTC 17520 / NBRC 10181 / NCYC 3082</strain>
    </source>
</reference>
<sequence>MHENGEKSPNTPTRSIEDNEDPKKTITEDNKENKPYNEEDRNTEQYPEKAKILETPGRIKASQRTARRICKQVDFDKTTRANKKLSTGHGLRIEKHAPKEAVNKTSIEKRKGRSEKDGFFQGAIIGSFLGAALTTVLAKLATE</sequence>
<protein>
    <submittedName>
        <fullName evidence="3">Uncharacterized protein</fullName>
    </submittedName>
</protein>
<feature type="transmembrane region" description="Helical" evidence="2">
    <location>
        <begin position="119"/>
        <end position="141"/>
    </location>
</feature>
<keyword evidence="2" id="KW-0812">Transmembrane</keyword>